<gene>
    <name evidence="18" type="primary">ND4L</name>
</gene>
<evidence type="ECO:0000256" key="1">
    <source>
        <dbReference type="ARBA" id="ARBA00004225"/>
    </source>
</evidence>
<keyword evidence="13 17" id="KW-0496">Mitochondrion</keyword>
<accession>A0A0N6WAB2</accession>
<protein>
    <recommendedName>
        <fullName evidence="4 17">NADH-ubiquinone oxidoreductase chain 4L</fullName>
        <ecNumber evidence="3 17">7.1.1.2</ecNumber>
    </recommendedName>
</protein>
<evidence type="ECO:0000256" key="3">
    <source>
        <dbReference type="ARBA" id="ARBA00012944"/>
    </source>
</evidence>
<dbReference type="GO" id="GO:0008137">
    <property type="term" value="F:NADH dehydrogenase (ubiquinone) activity"/>
    <property type="evidence" value="ECO:0007669"/>
    <property type="project" value="UniProtKB-EC"/>
</dbReference>
<reference evidence="18" key="1">
    <citation type="submission" date="2014-10" db="EMBL/GenBank/DDBJ databases">
        <title>Introduction of universal fish and amphibian primers for long-range PCR amplification and whole mitochondrial genome assembly using next-generation sequencing techniques.</title>
        <authorList>
            <person name="Renshaw M.A."/>
            <person name="Olds B.P."/>
            <person name="Li Y."/>
            <person name="Pfrender M.E."/>
            <person name="Lodge D.M."/>
        </authorList>
    </citation>
    <scope>NUCLEOTIDE SEQUENCE</scope>
</reference>
<evidence type="ECO:0000256" key="17">
    <source>
        <dbReference type="RuleBase" id="RU004419"/>
    </source>
</evidence>
<evidence type="ECO:0000256" key="9">
    <source>
        <dbReference type="ARBA" id="ARBA00022982"/>
    </source>
</evidence>
<evidence type="ECO:0000256" key="8">
    <source>
        <dbReference type="ARBA" id="ARBA00022967"/>
    </source>
</evidence>
<dbReference type="GO" id="GO:0005743">
    <property type="term" value="C:mitochondrial inner membrane"/>
    <property type="evidence" value="ECO:0007669"/>
    <property type="project" value="UniProtKB-SubCell"/>
</dbReference>
<evidence type="ECO:0000256" key="12">
    <source>
        <dbReference type="ARBA" id="ARBA00023075"/>
    </source>
</evidence>
<dbReference type="GO" id="GO:0030964">
    <property type="term" value="C:NADH dehydrogenase complex"/>
    <property type="evidence" value="ECO:0007669"/>
    <property type="project" value="TreeGrafter"/>
</dbReference>
<comment type="function">
    <text evidence="15">Core subunit of the mitochondrial membrane respiratory chain NADH dehydrogenase (Complex I) which catalyzes electron transfer from NADH through the respiratory chain, using ubiquinone as an electron acceptor. Part of the enzyme membrane arm which is embedded in the lipid bilayer and involved in proton translocation.</text>
</comment>
<dbReference type="AlphaFoldDB" id="A0A0N6WAB2"/>
<evidence type="ECO:0000256" key="5">
    <source>
        <dbReference type="ARBA" id="ARBA00022448"/>
    </source>
</evidence>
<evidence type="ECO:0000256" key="2">
    <source>
        <dbReference type="ARBA" id="ARBA00010519"/>
    </source>
</evidence>
<feature type="transmembrane region" description="Helical" evidence="17">
    <location>
        <begin position="29"/>
        <end position="49"/>
    </location>
</feature>
<keyword evidence="10 17" id="KW-1133">Transmembrane helix</keyword>
<dbReference type="GeneID" id="26128927"/>
<keyword evidence="17" id="KW-0999">Mitochondrion inner membrane</keyword>
<dbReference type="GO" id="GO:0042773">
    <property type="term" value="P:ATP synthesis coupled electron transport"/>
    <property type="evidence" value="ECO:0007669"/>
    <property type="project" value="UniProtKB-UniRule"/>
</dbReference>
<proteinExistence type="inferred from homology"/>
<evidence type="ECO:0000256" key="15">
    <source>
        <dbReference type="ARBA" id="ARBA00043911"/>
    </source>
</evidence>
<dbReference type="InterPro" id="IPR001133">
    <property type="entry name" value="NADH_UbQ_OxRdtase_chain4L/K"/>
</dbReference>
<dbReference type="InterPro" id="IPR039428">
    <property type="entry name" value="NUOK/Mnh_C1-like"/>
</dbReference>
<sequence length="98" mass="10554">MSISQFTFTSAFALGLAGLCFHRTHFLSALLCLEGIMLTLFIGMAMWVLQVEFSSFSLAPLLLLAFSACEASVGLSLLVATVRTHGSDRLTSMTSLQC</sequence>
<evidence type="ECO:0000256" key="6">
    <source>
        <dbReference type="ARBA" id="ARBA00022660"/>
    </source>
</evidence>
<evidence type="ECO:0000313" key="18">
    <source>
        <dbReference type="EMBL" id="AJW75398.1"/>
    </source>
</evidence>
<evidence type="ECO:0000256" key="11">
    <source>
        <dbReference type="ARBA" id="ARBA00023027"/>
    </source>
</evidence>
<evidence type="ECO:0000256" key="7">
    <source>
        <dbReference type="ARBA" id="ARBA00022692"/>
    </source>
</evidence>
<keyword evidence="6 17" id="KW-0679">Respiratory chain</keyword>
<keyword evidence="5 17" id="KW-0813">Transport</keyword>
<feature type="transmembrane region" description="Helical" evidence="17">
    <location>
        <begin position="6"/>
        <end position="22"/>
    </location>
</feature>
<evidence type="ECO:0000256" key="16">
    <source>
        <dbReference type="ARBA" id="ARBA00048769"/>
    </source>
</evidence>
<dbReference type="RefSeq" id="YP_009178107.1">
    <property type="nucleotide sequence ID" value="NC_028286.1"/>
</dbReference>
<comment type="subcellular location">
    <subcellularLocation>
        <location evidence="17">Mitochondrion inner membrane</location>
        <topology evidence="17">Multi-pass membrane protein</topology>
    </subcellularLocation>
    <subcellularLocation>
        <location evidence="1">Mitochondrion membrane</location>
        <topology evidence="1">Multi-pass membrane protein</topology>
    </subcellularLocation>
</comment>
<dbReference type="CTD" id="4539"/>
<evidence type="ECO:0000256" key="10">
    <source>
        <dbReference type="ARBA" id="ARBA00022989"/>
    </source>
</evidence>
<dbReference type="Pfam" id="PF00420">
    <property type="entry name" value="Oxidored_q2"/>
    <property type="match status" value="1"/>
</dbReference>
<evidence type="ECO:0000256" key="4">
    <source>
        <dbReference type="ARBA" id="ARBA00016612"/>
    </source>
</evidence>
<keyword evidence="14 17" id="KW-0472">Membrane</keyword>
<dbReference type="EMBL" id="KP013099">
    <property type="protein sequence ID" value="AJW75398.1"/>
    <property type="molecule type" value="Genomic_DNA"/>
</dbReference>
<evidence type="ECO:0000256" key="14">
    <source>
        <dbReference type="ARBA" id="ARBA00023136"/>
    </source>
</evidence>
<dbReference type="EC" id="7.1.1.2" evidence="3 17"/>
<dbReference type="GO" id="GO:0016651">
    <property type="term" value="F:oxidoreductase activity, acting on NAD(P)H"/>
    <property type="evidence" value="ECO:0007669"/>
    <property type="project" value="InterPro"/>
</dbReference>
<keyword evidence="8 17" id="KW-1278">Translocase</keyword>
<feature type="transmembrane region" description="Helical" evidence="17">
    <location>
        <begin position="61"/>
        <end position="82"/>
    </location>
</feature>
<dbReference type="Gene3D" id="1.10.287.3510">
    <property type="match status" value="1"/>
</dbReference>
<comment type="similarity">
    <text evidence="2 17">Belongs to the complex I subunit 4L family.</text>
</comment>
<name>A0A0N6WAB2_9TELE</name>
<keyword evidence="12 17" id="KW-0830">Ubiquinone</keyword>
<keyword evidence="7 17" id="KW-0812">Transmembrane</keyword>
<dbReference type="PANTHER" id="PTHR11434:SF0">
    <property type="entry name" value="NADH-UBIQUINONE OXIDOREDUCTASE CHAIN 4L"/>
    <property type="match status" value="1"/>
</dbReference>
<comment type="catalytic activity">
    <reaction evidence="16">
        <text>a ubiquinone + NADH + 5 H(+)(in) = a ubiquinol + NAD(+) + 4 H(+)(out)</text>
        <dbReference type="Rhea" id="RHEA:29091"/>
        <dbReference type="Rhea" id="RHEA-COMP:9565"/>
        <dbReference type="Rhea" id="RHEA-COMP:9566"/>
        <dbReference type="ChEBI" id="CHEBI:15378"/>
        <dbReference type="ChEBI" id="CHEBI:16389"/>
        <dbReference type="ChEBI" id="CHEBI:17976"/>
        <dbReference type="ChEBI" id="CHEBI:57540"/>
        <dbReference type="ChEBI" id="CHEBI:57945"/>
        <dbReference type="EC" id="7.1.1.2"/>
    </reaction>
    <physiologicalReaction direction="left-to-right" evidence="16">
        <dbReference type="Rhea" id="RHEA:29092"/>
    </physiologicalReaction>
</comment>
<keyword evidence="9 17" id="KW-0249">Electron transport</keyword>
<organism evidence="18">
    <name type="scientific">Pseudanthias dispar</name>
    <name type="common">peach fairy basslet</name>
    <dbReference type="NCBI Taxonomy" id="1630944"/>
    <lineage>
        <taxon>Eukaryota</taxon>
        <taxon>Metazoa</taxon>
        <taxon>Chordata</taxon>
        <taxon>Craniata</taxon>
        <taxon>Vertebrata</taxon>
        <taxon>Euteleostomi</taxon>
        <taxon>Actinopterygii</taxon>
        <taxon>Neopterygii</taxon>
        <taxon>Teleostei</taxon>
        <taxon>Neoteleostei</taxon>
        <taxon>Acanthomorphata</taxon>
        <taxon>Eupercaria</taxon>
        <taxon>Perciformes</taxon>
        <taxon>Anthiadidae</taxon>
        <taxon>Pseudanthias</taxon>
    </lineage>
</organism>
<evidence type="ECO:0000256" key="13">
    <source>
        <dbReference type="ARBA" id="ARBA00023128"/>
    </source>
</evidence>
<keyword evidence="11 17" id="KW-0520">NAD</keyword>
<dbReference type="PANTHER" id="PTHR11434">
    <property type="entry name" value="NADH-UBIQUINONE OXIDOREDUCTASE SUBUNIT ND4L"/>
    <property type="match status" value="1"/>
</dbReference>
<geneLocation type="mitochondrion" evidence="18"/>